<organism evidence="3">
    <name type="scientific">Solanum lycopersicum</name>
    <name type="common">Tomato</name>
    <name type="synonym">Lycopersicon esculentum</name>
    <dbReference type="NCBI Taxonomy" id="4081"/>
    <lineage>
        <taxon>Eukaryota</taxon>
        <taxon>Viridiplantae</taxon>
        <taxon>Streptophyta</taxon>
        <taxon>Embryophyta</taxon>
        <taxon>Tracheophyta</taxon>
        <taxon>Spermatophyta</taxon>
        <taxon>Magnoliopsida</taxon>
        <taxon>eudicotyledons</taxon>
        <taxon>Gunneridae</taxon>
        <taxon>Pentapetalae</taxon>
        <taxon>asterids</taxon>
        <taxon>lamiids</taxon>
        <taxon>Solanales</taxon>
        <taxon>Solanaceae</taxon>
        <taxon>Solanoideae</taxon>
        <taxon>Solaneae</taxon>
        <taxon>Solanum</taxon>
        <taxon>Solanum subgen. Lycopersicon</taxon>
    </lineage>
</organism>
<proteinExistence type="predicted"/>
<protein>
    <recommendedName>
        <fullName evidence="2">Reverse transcriptase Ty1/copia-type domain-containing protein</fullName>
    </recommendedName>
</protein>
<dbReference type="AlphaFoldDB" id="A0A3Q7IGJ0"/>
<dbReference type="EnsemblPlants" id="Solyc10g052455.1.1">
    <property type="protein sequence ID" value="Solyc10g052455.1.1"/>
    <property type="gene ID" value="Solyc10g052455.1"/>
</dbReference>
<dbReference type="STRING" id="4081.A0A3Q7IGJ0"/>
<sequence length="313" mass="34821">MLDCDLDVTTDIEFHHTNDDNDVNTNNDADTEVLHDKGGVSNTDHDDNTTNVPIATEIVEVPTTSVRKTSRIVKEPVWMKDYAVRKQSSTRHPLVNSLSDRATSCYKKDVNILVILAYVDDLLITGSNTKMINEAKEDLHKLFKLKDLGQLRLTSVEYDLANGHTGDDVLQDITAYQRVVGKLLYATITRSDISYAVQVLSQFMQSPKRSNWDASIRVIKYLKGTVGQEIWSQSKPANVLSCWCDSDCAACPIARRSSAEAEYRYMASAASEVTWLLGLLTELGVEIQMPILVFSDSKSTIQLAANPVGEKNT</sequence>
<reference evidence="3" key="1">
    <citation type="journal article" date="2012" name="Nature">
        <title>The tomato genome sequence provides insights into fleshy fruit evolution.</title>
        <authorList>
            <consortium name="Tomato Genome Consortium"/>
        </authorList>
    </citation>
    <scope>NUCLEOTIDE SEQUENCE [LARGE SCALE GENOMIC DNA]</scope>
    <source>
        <strain evidence="3">cv. Heinz 1706</strain>
    </source>
</reference>
<feature type="domain" description="Reverse transcriptase Ty1/copia-type" evidence="2">
    <location>
        <begin position="110"/>
        <end position="152"/>
    </location>
</feature>
<keyword evidence="4" id="KW-1185">Reference proteome</keyword>
<dbReference type="PANTHER" id="PTHR11439">
    <property type="entry name" value="GAG-POL-RELATED RETROTRANSPOSON"/>
    <property type="match status" value="1"/>
</dbReference>
<dbReference type="SUPFAM" id="SSF56672">
    <property type="entry name" value="DNA/RNA polymerases"/>
    <property type="match status" value="1"/>
</dbReference>
<feature type="compositionally biased region" description="Basic and acidic residues" evidence="1">
    <location>
        <begin position="32"/>
        <end position="48"/>
    </location>
</feature>
<reference evidence="3" key="2">
    <citation type="submission" date="2019-01" db="UniProtKB">
        <authorList>
            <consortium name="EnsemblPlants"/>
        </authorList>
    </citation>
    <scope>IDENTIFICATION</scope>
    <source>
        <strain evidence="3">cv. Heinz 1706</strain>
    </source>
</reference>
<evidence type="ECO:0000256" key="1">
    <source>
        <dbReference type="SAM" id="MobiDB-lite"/>
    </source>
</evidence>
<dbReference type="Proteomes" id="UP000004994">
    <property type="component" value="Chromosome 10"/>
</dbReference>
<dbReference type="CDD" id="cd09272">
    <property type="entry name" value="RNase_HI_RT_Ty1"/>
    <property type="match status" value="1"/>
</dbReference>
<dbReference type="PANTHER" id="PTHR11439:SF492">
    <property type="entry name" value="REVERSE TRANSCRIPTASE TY1_COPIA-TYPE DOMAIN-CONTAINING PROTEIN"/>
    <property type="match status" value="1"/>
</dbReference>
<dbReference type="Gramene" id="Solyc10g052455.1.1">
    <property type="protein sequence ID" value="Solyc10g052455.1.1"/>
    <property type="gene ID" value="Solyc10g052455.1"/>
</dbReference>
<evidence type="ECO:0000313" key="3">
    <source>
        <dbReference type="EnsemblPlants" id="Solyc10g052455.1.1"/>
    </source>
</evidence>
<dbReference type="Pfam" id="PF07727">
    <property type="entry name" value="RVT_2"/>
    <property type="match status" value="1"/>
</dbReference>
<dbReference type="InterPro" id="IPR043502">
    <property type="entry name" value="DNA/RNA_pol_sf"/>
</dbReference>
<feature type="region of interest" description="Disordered" evidence="1">
    <location>
        <begin position="15"/>
        <end position="50"/>
    </location>
</feature>
<evidence type="ECO:0000313" key="4">
    <source>
        <dbReference type="Proteomes" id="UP000004994"/>
    </source>
</evidence>
<dbReference type="InterPro" id="IPR013103">
    <property type="entry name" value="RVT_2"/>
</dbReference>
<accession>A0A3Q7IGJ0</accession>
<dbReference type="InParanoid" id="A0A3Q7IGJ0"/>
<evidence type="ECO:0000259" key="2">
    <source>
        <dbReference type="Pfam" id="PF07727"/>
    </source>
</evidence>
<name>A0A3Q7IGJ0_SOLLC</name>